<name>X0Y867_9ZZZZ</name>
<dbReference type="InterPro" id="IPR050901">
    <property type="entry name" value="BP-dep_ABC_trans_perm"/>
</dbReference>
<evidence type="ECO:0000256" key="6">
    <source>
        <dbReference type="ARBA" id="ARBA00023136"/>
    </source>
</evidence>
<evidence type="ECO:0000256" key="2">
    <source>
        <dbReference type="ARBA" id="ARBA00022448"/>
    </source>
</evidence>
<dbReference type="PANTHER" id="PTHR32243:SF18">
    <property type="entry name" value="INNER MEMBRANE ABC TRANSPORTER PERMEASE PROTEIN YCJP"/>
    <property type="match status" value="1"/>
</dbReference>
<keyword evidence="6 7" id="KW-0472">Membrane</keyword>
<evidence type="ECO:0000256" key="1">
    <source>
        <dbReference type="ARBA" id="ARBA00004651"/>
    </source>
</evidence>
<organism evidence="9">
    <name type="scientific">marine sediment metagenome</name>
    <dbReference type="NCBI Taxonomy" id="412755"/>
    <lineage>
        <taxon>unclassified sequences</taxon>
        <taxon>metagenomes</taxon>
        <taxon>ecological metagenomes</taxon>
    </lineage>
</organism>
<evidence type="ECO:0000313" key="9">
    <source>
        <dbReference type="EMBL" id="GAG52064.1"/>
    </source>
</evidence>
<keyword evidence="5 7" id="KW-1133">Transmembrane helix</keyword>
<feature type="domain" description="ABC transmembrane type-1" evidence="8">
    <location>
        <begin position="71"/>
        <end position="205"/>
    </location>
</feature>
<feature type="non-terminal residue" evidence="9">
    <location>
        <position position="205"/>
    </location>
</feature>
<feature type="transmembrane region" description="Helical" evidence="7">
    <location>
        <begin position="112"/>
        <end position="131"/>
    </location>
</feature>
<proteinExistence type="predicted"/>
<dbReference type="PROSITE" id="PS50928">
    <property type="entry name" value="ABC_TM1"/>
    <property type="match status" value="1"/>
</dbReference>
<dbReference type="InterPro" id="IPR000515">
    <property type="entry name" value="MetI-like"/>
</dbReference>
<dbReference type="CDD" id="cd06261">
    <property type="entry name" value="TM_PBP2"/>
    <property type="match status" value="1"/>
</dbReference>
<evidence type="ECO:0000256" key="7">
    <source>
        <dbReference type="SAM" id="Phobius"/>
    </source>
</evidence>
<accession>X0Y867</accession>
<feature type="transmembrane region" description="Helical" evidence="7">
    <location>
        <begin position="12"/>
        <end position="32"/>
    </location>
</feature>
<dbReference type="Gene3D" id="1.10.3720.10">
    <property type="entry name" value="MetI-like"/>
    <property type="match status" value="1"/>
</dbReference>
<keyword evidence="3" id="KW-1003">Cell membrane</keyword>
<protein>
    <recommendedName>
        <fullName evidence="8">ABC transmembrane type-1 domain-containing protein</fullName>
    </recommendedName>
</protein>
<comment type="subcellular location">
    <subcellularLocation>
        <location evidence="1">Cell membrane</location>
        <topology evidence="1">Multi-pass membrane protein</topology>
    </subcellularLocation>
</comment>
<dbReference type="EMBL" id="BARS01053513">
    <property type="protein sequence ID" value="GAG52064.1"/>
    <property type="molecule type" value="Genomic_DNA"/>
</dbReference>
<dbReference type="GO" id="GO:0055085">
    <property type="term" value="P:transmembrane transport"/>
    <property type="evidence" value="ECO:0007669"/>
    <property type="project" value="InterPro"/>
</dbReference>
<dbReference type="InterPro" id="IPR035906">
    <property type="entry name" value="MetI-like_sf"/>
</dbReference>
<evidence type="ECO:0000256" key="3">
    <source>
        <dbReference type="ARBA" id="ARBA00022475"/>
    </source>
</evidence>
<dbReference type="AlphaFoldDB" id="X0Y867"/>
<gene>
    <name evidence="9" type="ORF">S01H1_79393</name>
</gene>
<evidence type="ECO:0000256" key="4">
    <source>
        <dbReference type="ARBA" id="ARBA00022692"/>
    </source>
</evidence>
<evidence type="ECO:0000256" key="5">
    <source>
        <dbReference type="ARBA" id="ARBA00022989"/>
    </source>
</evidence>
<comment type="caution">
    <text evidence="9">The sequence shown here is derived from an EMBL/GenBank/DDBJ whole genome shotgun (WGS) entry which is preliminary data.</text>
</comment>
<feature type="transmembrane region" description="Helical" evidence="7">
    <location>
        <begin position="183"/>
        <end position="204"/>
    </location>
</feature>
<feature type="transmembrane region" description="Helical" evidence="7">
    <location>
        <begin position="143"/>
        <end position="162"/>
    </location>
</feature>
<sequence>MMHKGRRYLRGLNFLIIAVLLILTLVPVYVIVSNSFRETLAIKRMPPELFFKPTLIHFQRLIQRDNFLKYFLNSIIISVSVTVTTIGLGTLCAYALKLFVSRLGERLSNIMLLGKLVPSITILIPLFVMLNRVRLTGTYFGPILAHSAMGLPFVIWLMASFVRDIPREILESARVEGATRMRTFYKVIFPMLTPAIASAVILVMQ</sequence>
<keyword evidence="4 7" id="KW-0812">Transmembrane</keyword>
<dbReference type="Pfam" id="PF00528">
    <property type="entry name" value="BPD_transp_1"/>
    <property type="match status" value="1"/>
</dbReference>
<dbReference type="SUPFAM" id="SSF161098">
    <property type="entry name" value="MetI-like"/>
    <property type="match status" value="1"/>
</dbReference>
<feature type="transmembrane region" description="Helical" evidence="7">
    <location>
        <begin position="75"/>
        <end position="100"/>
    </location>
</feature>
<evidence type="ECO:0000259" key="8">
    <source>
        <dbReference type="PROSITE" id="PS50928"/>
    </source>
</evidence>
<reference evidence="9" key="1">
    <citation type="journal article" date="2014" name="Front. Microbiol.">
        <title>High frequency of phylogenetically diverse reductive dehalogenase-homologous genes in deep subseafloor sedimentary metagenomes.</title>
        <authorList>
            <person name="Kawai M."/>
            <person name="Futagami T."/>
            <person name="Toyoda A."/>
            <person name="Takaki Y."/>
            <person name="Nishi S."/>
            <person name="Hori S."/>
            <person name="Arai W."/>
            <person name="Tsubouchi T."/>
            <person name="Morono Y."/>
            <person name="Uchiyama I."/>
            <person name="Ito T."/>
            <person name="Fujiyama A."/>
            <person name="Inagaki F."/>
            <person name="Takami H."/>
        </authorList>
    </citation>
    <scope>NUCLEOTIDE SEQUENCE</scope>
    <source>
        <strain evidence="9">Expedition CK06-06</strain>
    </source>
</reference>
<dbReference type="PANTHER" id="PTHR32243">
    <property type="entry name" value="MALTOSE TRANSPORT SYSTEM PERMEASE-RELATED"/>
    <property type="match status" value="1"/>
</dbReference>
<keyword evidence="2" id="KW-0813">Transport</keyword>
<dbReference type="GO" id="GO:0005886">
    <property type="term" value="C:plasma membrane"/>
    <property type="evidence" value="ECO:0007669"/>
    <property type="project" value="UniProtKB-SubCell"/>
</dbReference>